<dbReference type="RefSeq" id="XP_040732194.1">
    <property type="nucleotide sequence ID" value="XM_040875974.1"/>
</dbReference>
<dbReference type="FunFam" id="1.20.1050.10:FF:000004">
    <property type="entry name" value="Glutathione S-transferase F2"/>
    <property type="match status" value="1"/>
</dbReference>
<dbReference type="STRING" id="1196081.A0A364KVU6"/>
<dbReference type="EMBL" id="MIKG01000006">
    <property type="protein sequence ID" value="RAO67678.1"/>
    <property type="molecule type" value="Genomic_DNA"/>
</dbReference>
<keyword evidence="3" id="KW-0808">Transferase</keyword>
<dbReference type="GeneID" id="63792906"/>
<dbReference type="Gene3D" id="3.40.30.10">
    <property type="entry name" value="Glutaredoxin"/>
    <property type="match status" value="1"/>
</dbReference>
<proteinExistence type="inferred from homology"/>
<dbReference type="InterPro" id="IPR036249">
    <property type="entry name" value="Thioredoxin-like_sf"/>
</dbReference>
<evidence type="ECO:0000256" key="1">
    <source>
        <dbReference type="ARBA" id="ARBA00010128"/>
    </source>
</evidence>
<comment type="catalytic activity">
    <reaction evidence="4">
        <text>RX + glutathione = an S-substituted glutathione + a halide anion + H(+)</text>
        <dbReference type="Rhea" id="RHEA:16437"/>
        <dbReference type="ChEBI" id="CHEBI:15378"/>
        <dbReference type="ChEBI" id="CHEBI:16042"/>
        <dbReference type="ChEBI" id="CHEBI:17792"/>
        <dbReference type="ChEBI" id="CHEBI:57925"/>
        <dbReference type="ChEBI" id="CHEBI:90779"/>
        <dbReference type="EC" id="2.5.1.18"/>
    </reaction>
</comment>
<organism evidence="7 8">
    <name type="scientific">Talaromyces amestolkiae</name>
    <dbReference type="NCBI Taxonomy" id="1196081"/>
    <lineage>
        <taxon>Eukaryota</taxon>
        <taxon>Fungi</taxon>
        <taxon>Dikarya</taxon>
        <taxon>Ascomycota</taxon>
        <taxon>Pezizomycotina</taxon>
        <taxon>Eurotiomycetes</taxon>
        <taxon>Eurotiomycetidae</taxon>
        <taxon>Eurotiales</taxon>
        <taxon>Trichocomaceae</taxon>
        <taxon>Talaromyces</taxon>
        <taxon>Talaromyces sect. Talaromyces</taxon>
    </lineage>
</organism>
<dbReference type="PROSITE" id="PS50404">
    <property type="entry name" value="GST_NTER"/>
    <property type="match status" value="1"/>
</dbReference>
<reference evidence="7 8" key="1">
    <citation type="journal article" date="2017" name="Biotechnol. Biofuels">
        <title>Differential beta-glucosidase expression as a function of carbon source availability in Talaromyces amestolkiae: a genomic and proteomic approach.</title>
        <authorList>
            <person name="de Eugenio L.I."/>
            <person name="Mendez-Liter J.A."/>
            <person name="Nieto-Dominguez M."/>
            <person name="Alonso L."/>
            <person name="Gil-Munoz J."/>
            <person name="Barriuso J."/>
            <person name="Prieto A."/>
            <person name="Martinez M.J."/>
        </authorList>
    </citation>
    <scope>NUCLEOTIDE SEQUENCE [LARGE SCALE GENOMIC DNA]</scope>
    <source>
        <strain evidence="7 8">CIB</strain>
    </source>
</reference>
<dbReference type="GO" id="GO:0043295">
    <property type="term" value="F:glutathione binding"/>
    <property type="evidence" value="ECO:0007669"/>
    <property type="project" value="TreeGrafter"/>
</dbReference>
<dbReference type="InterPro" id="IPR004045">
    <property type="entry name" value="Glutathione_S-Trfase_N"/>
</dbReference>
<feature type="domain" description="GST C-terminal" evidence="6">
    <location>
        <begin position="92"/>
        <end position="214"/>
    </location>
</feature>
<dbReference type="InterPro" id="IPR004046">
    <property type="entry name" value="GST_C"/>
</dbReference>
<evidence type="ECO:0000313" key="8">
    <source>
        <dbReference type="Proteomes" id="UP000249363"/>
    </source>
</evidence>
<dbReference type="InterPro" id="IPR036282">
    <property type="entry name" value="Glutathione-S-Trfase_C_sf"/>
</dbReference>
<dbReference type="SUPFAM" id="SSF47616">
    <property type="entry name" value="GST C-terminal domain-like"/>
    <property type="match status" value="1"/>
</dbReference>
<dbReference type="SUPFAM" id="SSF52833">
    <property type="entry name" value="Thioredoxin-like"/>
    <property type="match status" value="1"/>
</dbReference>
<dbReference type="Gene3D" id="1.20.1050.10">
    <property type="match status" value="1"/>
</dbReference>
<sequence>MGLVILGASKATCTQRILATLIEKGVTDYDLKTVDMSVGEHKQPEYLKKQPFGVIPVLEDGDFLLHESRAICYYIASKYADQGVKLLPDAIDLKGNANFQKWASVERDNWDNYASPMVFQKIFKVMRGGSPDPKLLEHYEAGFLPKLDVFEGILAKQQYMGGDEFSLIDVYYLPYTQKLFDAGYGHFITDRPHVKAWWERISRRESWQKVLALP</sequence>
<dbReference type="GO" id="GO:0006749">
    <property type="term" value="P:glutathione metabolic process"/>
    <property type="evidence" value="ECO:0007669"/>
    <property type="project" value="TreeGrafter"/>
</dbReference>
<comment type="similarity">
    <text evidence="1">Belongs to the GST superfamily. Phi family.</text>
</comment>
<evidence type="ECO:0000259" key="5">
    <source>
        <dbReference type="PROSITE" id="PS50404"/>
    </source>
</evidence>
<dbReference type="FunFam" id="3.40.30.10:FF:000016">
    <property type="entry name" value="Glutathione S-transferase F2"/>
    <property type="match status" value="1"/>
</dbReference>
<dbReference type="PANTHER" id="PTHR43900">
    <property type="entry name" value="GLUTATHIONE S-TRANSFERASE RHO"/>
    <property type="match status" value="1"/>
</dbReference>
<dbReference type="InterPro" id="IPR010987">
    <property type="entry name" value="Glutathione-S-Trfase_C-like"/>
</dbReference>
<dbReference type="SFLD" id="SFLDS00019">
    <property type="entry name" value="Glutathione_Transferase_(cytos"/>
    <property type="match status" value="1"/>
</dbReference>
<feature type="domain" description="GST N-terminal" evidence="5">
    <location>
        <begin position="1"/>
        <end position="83"/>
    </location>
</feature>
<dbReference type="PANTHER" id="PTHR43900:SF3">
    <property type="entry name" value="GLUTATHIONE S-TRANSFERASE RHO"/>
    <property type="match status" value="1"/>
</dbReference>
<dbReference type="InterPro" id="IPR040079">
    <property type="entry name" value="Glutathione_S-Trfase"/>
</dbReference>
<dbReference type="Pfam" id="PF02798">
    <property type="entry name" value="GST_N"/>
    <property type="match status" value="1"/>
</dbReference>
<dbReference type="AlphaFoldDB" id="A0A364KVU6"/>
<evidence type="ECO:0000256" key="2">
    <source>
        <dbReference type="ARBA" id="ARBA00012452"/>
    </source>
</evidence>
<evidence type="ECO:0000256" key="3">
    <source>
        <dbReference type="ARBA" id="ARBA00022679"/>
    </source>
</evidence>
<evidence type="ECO:0000313" key="7">
    <source>
        <dbReference type="EMBL" id="RAO67678.1"/>
    </source>
</evidence>
<comment type="caution">
    <text evidence="7">The sequence shown here is derived from an EMBL/GenBank/DDBJ whole genome shotgun (WGS) entry which is preliminary data.</text>
</comment>
<dbReference type="EC" id="2.5.1.18" evidence="2"/>
<dbReference type="Pfam" id="PF00043">
    <property type="entry name" value="GST_C"/>
    <property type="match status" value="1"/>
</dbReference>
<dbReference type="SFLD" id="SFLDG00358">
    <property type="entry name" value="Main_(cytGST)"/>
    <property type="match status" value="1"/>
</dbReference>
<protein>
    <recommendedName>
        <fullName evidence="2">glutathione transferase</fullName>
        <ecNumber evidence="2">2.5.1.18</ecNumber>
    </recommendedName>
</protein>
<dbReference type="PROSITE" id="PS50405">
    <property type="entry name" value="GST_CTER"/>
    <property type="match status" value="1"/>
</dbReference>
<accession>A0A364KVU6</accession>
<name>A0A364KVU6_TALAM</name>
<dbReference type="GO" id="GO:0004364">
    <property type="term" value="F:glutathione transferase activity"/>
    <property type="evidence" value="ECO:0007669"/>
    <property type="project" value="UniProtKB-EC"/>
</dbReference>
<keyword evidence="8" id="KW-1185">Reference proteome</keyword>
<dbReference type="GO" id="GO:0009636">
    <property type="term" value="P:response to toxic substance"/>
    <property type="evidence" value="ECO:0007669"/>
    <property type="project" value="UniProtKB-ARBA"/>
</dbReference>
<dbReference type="OrthoDB" id="249703at2759"/>
<dbReference type="CDD" id="cd03053">
    <property type="entry name" value="GST_N_Phi"/>
    <property type="match status" value="1"/>
</dbReference>
<dbReference type="Proteomes" id="UP000249363">
    <property type="component" value="Unassembled WGS sequence"/>
</dbReference>
<evidence type="ECO:0000256" key="4">
    <source>
        <dbReference type="ARBA" id="ARBA00047960"/>
    </source>
</evidence>
<gene>
    <name evidence="7" type="ORF">BHQ10_003690</name>
</gene>
<dbReference type="GO" id="GO:0005737">
    <property type="term" value="C:cytoplasm"/>
    <property type="evidence" value="ECO:0007669"/>
    <property type="project" value="TreeGrafter"/>
</dbReference>
<evidence type="ECO:0000259" key="6">
    <source>
        <dbReference type="PROSITE" id="PS50405"/>
    </source>
</evidence>